<evidence type="ECO:0000313" key="4">
    <source>
        <dbReference type="Proteomes" id="UP000186351"/>
    </source>
</evidence>
<sequence length="214" mass="24082">MESEKIRLKVLGISYSQIQSGAYALILAQADGPYRIPVVIGASEAQSIAIRMEGIIPPRPMTHDLFVSFAHAFGVKLKEVFIYKFEDGIFSSELTFTDGEREVVLDSRTSDAIAIAMRTKSPIFTTRSILDETGFIMEETSASDSDTTDDSTPPSERNHEEESDESPMFKEPRVEQYSIEELEKTLARLIEQENYEEAARISKIIASKRENDKM</sequence>
<reference evidence="4" key="1">
    <citation type="submission" date="2016-04" db="EMBL/GenBank/DDBJ databases">
        <title>Complete Genome Sequences of Twelve Strains of a Stable Defined Moderately Diverse Mouse Microbiota 2 (sDMDMm2).</title>
        <authorList>
            <person name="Uchimura Y."/>
            <person name="Wyss M."/>
            <person name="Brugiroux S."/>
            <person name="Limenitakis J.P."/>
            <person name="Stecher B."/>
            <person name="McCoy K.D."/>
            <person name="Macpherson A.J."/>
        </authorList>
    </citation>
    <scope>NUCLEOTIDE SEQUENCE [LARGE SCALE GENOMIC DNA]</scope>
    <source>
        <strain evidence="4">YL27</strain>
    </source>
</reference>
<accession>A0A1Z2XIG5</accession>
<dbReference type="OrthoDB" id="9788698at2"/>
<feature type="region of interest" description="Disordered" evidence="1">
    <location>
        <begin position="138"/>
        <end position="175"/>
    </location>
</feature>
<dbReference type="STRING" id="1796646.A4V02_08175"/>
<dbReference type="GO" id="GO:0004518">
    <property type="term" value="F:nuclease activity"/>
    <property type="evidence" value="ECO:0007669"/>
    <property type="project" value="InterPro"/>
</dbReference>
<gene>
    <name evidence="3" type="ORF">A4V02_08175</name>
</gene>
<dbReference type="PANTHER" id="PTHR15160:SF1">
    <property type="entry name" value="VON HIPPEL-LINDAU DISEASE TUMOR SUPPRESSOR"/>
    <property type="match status" value="1"/>
</dbReference>
<dbReference type="InterPro" id="IPR003729">
    <property type="entry name" value="Bi_nuclease_dom"/>
</dbReference>
<dbReference type="Pfam" id="PF02577">
    <property type="entry name" value="BFN_dom"/>
    <property type="match status" value="1"/>
</dbReference>
<dbReference type="RefSeq" id="WP_068961012.1">
    <property type="nucleotide sequence ID" value="NZ_CAJTAP010000014.1"/>
</dbReference>
<accession>A0A1B1SA85</accession>
<dbReference type="Gene3D" id="3.10.690.10">
    <property type="entry name" value="Bifunctional nuclease domain"/>
    <property type="match status" value="1"/>
</dbReference>
<dbReference type="InterPro" id="IPR036104">
    <property type="entry name" value="BFN_sf"/>
</dbReference>
<evidence type="ECO:0000259" key="2">
    <source>
        <dbReference type="PROSITE" id="PS51658"/>
    </source>
</evidence>
<dbReference type="KEGG" id="pary:A4V02_08175"/>
<dbReference type="AlphaFoldDB" id="A0A1B1SA85"/>
<dbReference type="EMBL" id="CP015402">
    <property type="protein sequence ID" value="ANU63707.1"/>
    <property type="molecule type" value="Genomic_DNA"/>
</dbReference>
<dbReference type="SUPFAM" id="SSF103256">
    <property type="entry name" value="Hypothetical protein TM0160"/>
    <property type="match status" value="1"/>
</dbReference>
<dbReference type="Proteomes" id="UP000186351">
    <property type="component" value="Chromosome"/>
</dbReference>
<dbReference type="PROSITE" id="PS51658">
    <property type="entry name" value="BFN"/>
    <property type="match status" value="1"/>
</dbReference>
<organism evidence="3 4">
    <name type="scientific">Muribaculum intestinale</name>
    <dbReference type="NCBI Taxonomy" id="1796646"/>
    <lineage>
        <taxon>Bacteria</taxon>
        <taxon>Pseudomonadati</taxon>
        <taxon>Bacteroidota</taxon>
        <taxon>Bacteroidia</taxon>
        <taxon>Bacteroidales</taxon>
        <taxon>Muribaculaceae</taxon>
        <taxon>Muribaculum</taxon>
    </lineage>
</organism>
<dbReference type="PANTHER" id="PTHR15160">
    <property type="entry name" value="VON HIPPEL-LINDAU PROTEIN"/>
    <property type="match status" value="1"/>
</dbReference>
<evidence type="ECO:0000256" key="1">
    <source>
        <dbReference type="SAM" id="MobiDB-lite"/>
    </source>
</evidence>
<keyword evidence="4" id="KW-1185">Reference proteome</keyword>
<name>A0A1B1SA85_9BACT</name>
<feature type="domain" description="BFN" evidence="2">
    <location>
        <begin position="5"/>
        <end position="137"/>
    </location>
</feature>
<evidence type="ECO:0000313" key="3">
    <source>
        <dbReference type="EMBL" id="ANU63707.1"/>
    </source>
</evidence>
<proteinExistence type="predicted"/>
<protein>
    <recommendedName>
        <fullName evidence="2">BFN domain-containing protein</fullName>
    </recommendedName>
</protein>
<dbReference type="GeneID" id="65536834"/>